<dbReference type="InterPro" id="IPR036390">
    <property type="entry name" value="WH_DNA-bd_sf"/>
</dbReference>
<dbReference type="SUPFAM" id="SSF46785">
    <property type="entry name" value="Winged helix' DNA-binding domain"/>
    <property type="match status" value="1"/>
</dbReference>
<evidence type="ECO:0000256" key="4">
    <source>
        <dbReference type="HAMAP-Rule" id="MF_03010"/>
    </source>
</evidence>
<dbReference type="Proteomes" id="UP000310066">
    <property type="component" value="Unassembled WGS sequence"/>
</dbReference>
<organism evidence="7 8">
    <name type="scientific">Friedmanniomyces endolithicus</name>
    <dbReference type="NCBI Taxonomy" id="329885"/>
    <lineage>
        <taxon>Eukaryota</taxon>
        <taxon>Fungi</taxon>
        <taxon>Dikarya</taxon>
        <taxon>Ascomycota</taxon>
        <taxon>Pezizomycotina</taxon>
        <taxon>Dothideomycetes</taxon>
        <taxon>Dothideomycetidae</taxon>
        <taxon>Mycosphaerellales</taxon>
        <taxon>Teratosphaeriaceae</taxon>
        <taxon>Friedmanniomyces</taxon>
    </lineage>
</organism>
<name>A0A4U0VF72_9PEZI</name>
<dbReference type="AlphaFoldDB" id="A0A4U0VF72"/>
<dbReference type="GO" id="GO:0043022">
    <property type="term" value="F:ribosome binding"/>
    <property type="evidence" value="ECO:0007669"/>
    <property type="project" value="InterPro"/>
</dbReference>
<dbReference type="PROSITE" id="PS50250">
    <property type="entry name" value="PCI"/>
    <property type="match status" value="1"/>
</dbReference>
<accession>A0A4U0VF72</accession>
<proteinExistence type="inferred from homology"/>
<feature type="region of interest" description="Disordered" evidence="5">
    <location>
        <begin position="987"/>
        <end position="1037"/>
    </location>
</feature>
<dbReference type="GO" id="GO:0003743">
    <property type="term" value="F:translation initiation factor activity"/>
    <property type="evidence" value="ECO:0007669"/>
    <property type="project" value="UniProtKB-UniRule"/>
</dbReference>
<feature type="region of interest" description="Disordered" evidence="5">
    <location>
        <begin position="826"/>
        <end position="872"/>
    </location>
</feature>
<dbReference type="Pfam" id="PF10075">
    <property type="entry name" value="CSN8_PSD8_EIF3K"/>
    <property type="match status" value="1"/>
</dbReference>
<gene>
    <name evidence="7" type="ORF">B0A54_03802</name>
</gene>
<dbReference type="GO" id="GO:0005852">
    <property type="term" value="C:eukaryotic translation initiation factor 3 complex"/>
    <property type="evidence" value="ECO:0007669"/>
    <property type="project" value="UniProtKB-UniRule"/>
</dbReference>
<evidence type="ECO:0000256" key="5">
    <source>
        <dbReference type="SAM" id="MobiDB-lite"/>
    </source>
</evidence>
<dbReference type="InterPro" id="IPR000717">
    <property type="entry name" value="PCI_dom"/>
</dbReference>
<feature type="region of interest" description="Disordered" evidence="5">
    <location>
        <begin position="904"/>
        <end position="932"/>
    </location>
</feature>
<keyword evidence="2 4" id="KW-0396">Initiation factor</keyword>
<dbReference type="FunFam" id="1.10.10.10:FF:000389">
    <property type="entry name" value="Eukaryotic translation initiation factor 3 subunit K"/>
    <property type="match status" value="1"/>
</dbReference>
<dbReference type="SUPFAM" id="SSF48371">
    <property type="entry name" value="ARM repeat"/>
    <property type="match status" value="1"/>
</dbReference>
<dbReference type="PANTHER" id="PTHR13022:SF0">
    <property type="entry name" value="EUKARYOTIC TRANSLATION INITIATION FACTOR 3 SUBUNIT K"/>
    <property type="match status" value="1"/>
</dbReference>
<keyword evidence="3 4" id="KW-0648">Protein biosynthesis</keyword>
<dbReference type="EMBL" id="NAJP01000007">
    <property type="protein sequence ID" value="TKA46846.1"/>
    <property type="molecule type" value="Genomic_DNA"/>
</dbReference>
<dbReference type="InterPro" id="IPR016024">
    <property type="entry name" value="ARM-type_fold"/>
</dbReference>
<dbReference type="InterPro" id="IPR036388">
    <property type="entry name" value="WH-like_DNA-bd_sf"/>
</dbReference>
<feature type="compositionally biased region" description="Basic and acidic residues" evidence="5">
    <location>
        <begin position="849"/>
        <end position="864"/>
    </location>
</feature>
<protein>
    <recommendedName>
        <fullName evidence="4">Eukaryotic translation initiation factor 3 subunit K</fullName>
        <shortName evidence="4">eIF3k</shortName>
    </recommendedName>
    <alternativeName>
        <fullName evidence="4">eIF-3 p25</fullName>
    </alternativeName>
</protein>
<evidence type="ECO:0000256" key="1">
    <source>
        <dbReference type="ARBA" id="ARBA00022490"/>
    </source>
</evidence>
<comment type="subunit">
    <text evidence="4">Component of the eukaryotic translation initiation factor 3 (eIF-3) complex.</text>
</comment>
<dbReference type="GO" id="GO:0016282">
    <property type="term" value="C:eukaryotic 43S preinitiation complex"/>
    <property type="evidence" value="ECO:0007669"/>
    <property type="project" value="UniProtKB-UniRule"/>
</dbReference>
<dbReference type="HAMAP" id="MF_03010">
    <property type="entry name" value="eIF3k"/>
    <property type="match status" value="1"/>
</dbReference>
<evidence type="ECO:0000259" key="6">
    <source>
        <dbReference type="PROSITE" id="PS50250"/>
    </source>
</evidence>
<evidence type="ECO:0000313" key="8">
    <source>
        <dbReference type="Proteomes" id="UP000310066"/>
    </source>
</evidence>
<dbReference type="GO" id="GO:0033290">
    <property type="term" value="C:eukaryotic 48S preinitiation complex"/>
    <property type="evidence" value="ECO:0007669"/>
    <property type="project" value="UniProtKB-UniRule"/>
</dbReference>
<dbReference type="InterPro" id="IPR033464">
    <property type="entry name" value="CSN8_PSD8_EIF3K"/>
</dbReference>
<dbReference type="InterPro" id="IPR022025">
    <property type="entry name" value="Amidoligase_2"/>
</dbReference>
<dbReference type="Gene3D" id="1.10.10.10">
    <property type="entry name" value="Winged helix-like DNA-binding domain superfamily/Winged helix DNA-binding domain"/>
    <property type="match status" value="1"/>
</dbReference>
<comment type="similarity">
    <text evidence="4">Belongs to the eIF-3 subunit K family.</text>
</comment>
<comment type="subcellular location">
    <subcellularLocation>
        <location evidence="4">Cytoplasm</location>
    </subcellularLocation>
</comment>
<dbReference type="PANTHER" id="PTHR13022">
    <property type="entry name" value="EUKARYOTIC TRANSLATION INITIATION FACTOR 3 SUBUNIT 11"/>
    <property type="match status" value="1"/>
</dbReference>
<dbReference type="GO" id="GO:0006446">
    <property type="term" value="P:regulation of translational initiation"/>
    <property type="evidence" value="ECO:0007669"/>
    <property type="project" value="InterPro"/>
</dbReference>
<reference evidence="7 8" key="1">
    <citation type="submission" date="2017-03" db="EMBL/GenBank/DDBJ databases">
        <title>Genomes of endolithic fungi from Antarctica.</title>
        <authorList>
            <person name="Coleine C."/>
            <person name="Masonjones S."/>
            <person name="Stajich J.E."/>
        </authorList>
    </citation>
    <scope>NUCLEOTIDE SEQUENCE [LARGE SCALE GENOMIC DNA]</scope>
    <source>
        <strain evidence="7 8">CCFEE 5311</strain>
    </source>
</reference>
<dbReference type="GO" id="GO:0003723">
    <property type="term" value="F:RNA binding"/>
    <property type="evidence" value="ECO:0007669"/>
    <property type="project" value="UniProtKB-UniRule"/>
</dbReference>
<dbReference type="InterPro" id="IPR016020">
    <property type="entry name" value="Transl_init_fac_sub12_N_euk"/>
</dbReference>
<dbReference type="STRING" id="329885.A0A4U0VF72"/>
<sequence>MVAAFDYCPERPEHIDTILNGLDRYNPETTTTFQEYVTNQCESQTYDCFANLALLKLYQFNPHLTRDESITNILVKALTIFPSPDFALCLSLLPPYVLAQAKLSQQQNGNALPASSTGTLAEAVQHLSLLHTQLNNAQYTAFWNTFESDDLYADLVAEVAGFEDSMRVRIAVVVSQCMQEVQRDVLESWLNVQGSKLDNFVKEVCGWKLEGEKVRIPLNQENEARGTVVKEDVKFEQFGRIMCPGIDAYTLTRTNQALQEHATLNRATEAPLDITLGIEIECILAHCTFPQLSQTNGLFVYPSSFGEDAVTDALSEPIEAICSTCGEVHLIKLPVQPSPESRHSVSDDTVDTYSRWDVTHDSSISMNEEEKTDLHNNIKYFDFYSIEIRSRILSADTPLQTTPSESDPEHTHSIGYYEEINAVLSHLNKTFNTPPAGRFTLLTNHSCGMHVHVGNGKEGFPLQTVKNMLAAYYACEPAIDTLHASNRIGGSGIPCLPPGQSYVGISTGCFDFPDPDAYNPPMSAVHAKAVHKRRRQAAFPDEDRSFHYQVQYPESLFDSNPAVKDAAFQFTTKAALVLIENAPNVRALQELQAGQAHACTVNLENLQDFQDFDAHGGYELPKMTIEFRQAASSLDADEVQAWLDVLVSLTRHAHATSDKAFAKLAKATFLSPRFSARNLLTILGCAPRTLAHYGSKVAGSASLALIIARTTQPAHVPAGSVYHDDLAAREEHRLTSSPSFNPFYKLQLPNLKDRLALIHRGHINRRILKKFLAGGYGQFTDHHLNALDFSAIGGDAARQRLRIGWVNPEGPAGLGVNAYASGTGIRVQSQRTPPTPPGTRRGAFFGRQAVDEARAQRQGEEGKGKGRATFPSEEVGELTQEMSALWSNTADDVQATSHSAQQYPFERPNDFNQDYPVNHPNDYFQHYHGLPPPELEAPAPDWFLPSRPNSLSPDRVINFEDSVAYAPHDEPRDHEADEHGSYEQAQHIEFADEQPQAPESGIAIDDSDDVDEVLFRPRQTSASTTTTTTTTTTRAGQ</sequence>
<dbReference type="Pfam" id="PF12224">
    <property type="entry name" value="Amidoligase_2"/>
    <property type="match status" value="1"/>
</dbReference>
<evidence type="ECO:0000256" key="2">
    <source>
        <dbReference type="ARBA" id="ARBA00022540"/>
    </source>
</evidence>
<feature type="compositionally biased region" description="Low complexity" evidence="5">
    <location>
        <begin position="1024"/>
        <end position="1037"/>
    </location>
</feature>
<dbReference type="InterPro" id="IPR009374">
    <property type="entry name" value="eIF3k"/>
</dbReference>
<evidence type="ECO:0000313" key="7">
    <source>
        <dbReference type="EMBL" id="TKA46846.1"/>
    </source>
</evidence>
<feature type="domain" description="PCI" evidence="6">
    <location>
        <begin position="46"/>
        <end position="232"/>
    </location>
</feature>
<dbReference type="OrthoDB" id="412402at2759"/>
<dbReference type="Gene3D" id="1.25.40.250">
    <property type="entry name" value="ARM repeat, domain 1"/>
    <property type="match status" value="1"/>
</dbReference>
<comment type="caution">
    <text evidence="7">The sequence shown here is derived from an EMBL/GenBank/DDBJ whole genome shotgun (WGS) entry which is preliminary data.</text>
</comment>
<evidence type="ECO:0000256" key="3">
    <source>
        <dbReference type="ARBA" id="ARBA00022917"/>
    </source>
</evidence>
<comment type="function">
    <text evidence="4">Component of the eukaryotic translation initiation factor 3 (eIF-3) complex, which is involved in protein synthesis of a specialized repertoire of mRNAs and, together with other initiation factors, stimulates binding of mRNA and methionyl-tRNAi to the 40S ribosome. The eIF-3 complex specifically targets and initiates translation of a subset of mRNAs involved in cell proliferation.</text>
</comment>
<dbReference type="GO" id="GO:0001732">
    <property type="term" value="P:formation of cytoplasmic translation initiation complex"/>
    <property type="evidence" value="ECO:0007669"/>
    <property type="project" value="UniProtKB-UniRule"/>
</dbReference>
<keyword evidence="1 4" id="KW-0963">Cytoplasm</keyword>